<proteinExistence type="inferred from homology"/>
<evidence type="ECO:0000256" key="3">
    <source>
        <dbReference type="ARBA" id="ARBA00018077"/>
    </source>
</evidence>
<sequence>MSDLLNRYLTHLHSLPSLDAPHCGLDASNTVVDLGSFCLENVSSSEQAYYSSLLFSGETSIVSFLRKVITLDEFQDAKIELLKFLQSYVMKMGKKINPYVVEIKDICLKIFSQDHSNKAKAETLPLMAEILDVKLESSVVEKLDVPKIFDKYFGACIQPVKHSSTVKYWLFSLLGTIAKVFPECVISHSDHLVKHYVSVLKLEMTRKTKKPDMLIIAGCLRGLTSYLTNFTQSVSEGSKFAKDIYTYGRMAINPQVSLSRYEVPKAGLYLFAKHSAQFKEYIAKDYEVMYGDLYRWCKHHNKETSYAAYAAMEAFFQQISLYFVGRHGDKSDLAMFMYFIKTFRRIIDSVLSDTRQMAIAVRGYGYFSKPCKLFMQADDVRFMFSEIMQRSEQFYLSQSDLSEDRAQHLPTFLEALSSIIEELDKISDSVLACMERIVRVLFDKFAILNKGGKFLCCKALIRVLFHLSSKGAILRNFLSEIVYQGLIRTCSHPVILKEVNGESTIMEEREVYEGSTPNTSLKDYLELWEYLLDKDKLKDESLLGKQLEERKVMHGLVYDEMIRGILRIIHKLDLSSSKGSSAQEGDILGKSSASDVPASATADKEVSLSDPVPGLQPKVPKDFLIFISLIEFCRFPVNIKAEKPDLKNENLNLEIVDTSDCMKCFVLFHKFTKEIVVRMQQYKDDLLFSCLLVVLSLPLELVTLDLVSSVAALKFYDLEELFKTGGQVPDTSYVFMLTFKLGLSYTPLAEAGLDALESWTTALPADKLKPFLREILQCLDGYLTTLGDIQLHNECNTIVLITSSHHTSRGRKLPLKLLKMKPQSQHQMTLTPLAKVRHKILRMFGGLGGETNILLLDNTGINSSNAVVWDTENHLTFAVPFQDMKPSIYLDPFLPRVVELAAKSSDRQTKVAACECLHSLVHYMLGKSVTQPQGFKKSPMEHLWKHVFPTLLQLACDVEQVSEQLFKPLVFQLIHWFTNNRKYETPETMALLDAIVDGIVHPVDTSLRDFSAQCIKEFLQWSIKQSSEKQLEKSPINIKSLLKRLYSLALHPSASKRLGAALAFNNIYTVFREEASLVDIFVLEILVNYLECLCLSHGDEEARGTQEQCVQVIIHLERIIHSRAQLLVKENHRRRIPRGFASQSSITLIHMIPWLVKQCGRPSSECRHQCMRLISKLAPLLPGVNSAADWMKKTHEDHPSSFVHRFEGGGGGGQKGIEQYPTLAHIGGHFSLKETILWFEFVLAALDCYTWSFSEHLLSPSWVFTSSEDNEMPSVLLVSLKFFLSHLAMFGITEATSCFTSGPSRGMGDIFTPKEIDDYFRAKCTVIVRVLNFLTILLQDFPQETLKTLPPEFWSEDLFEVVLSCVLEPGVVGFHMGDVEVVEKLPEQTGVLCKLLVQRLSGECLERLKGTLEKKIALGSHCNLFDQLPFPLSNPQEHQVDCLRLAYLVQGYQQLHCAGLLLPALKAQARNASEEYAVKLFTAVYDGVKPSLNVGLQTVILDPASQHLASKLLDLAYDLGLQFNYLMESIMEDSNDNPGSSCGCTFYRIFQTSINGFFIERANIHMANILMKAASSPFLVLSLLNGILDQVIRDKILRTRNGSSFVAVLLNNWTSFEIFWRTHSAMDLRHSILMILKKMLILDPAKVTDCNRLTFPSLFEMYLLYLKDKSTTLAFKETRIAGCGSLTEKEYTFFWQGRDEDEPRVHGVGFAVSNKLVQMVEPGSTKSERIMHIKLNTDLGPTNLLSVYAPTPTSSTDAKDTFYSQLDDAIKHIPSNEFSDACEAFRLTISLKKTKVMCQDNAATPAVMIKDYTLEAVTQFTYLGSTTSNNNCLEVEVGKRIGKAGTNMAKLSARVWEKKKLTIQTKVAVYRACIVSTLLFGSESWTTYASQEKRLNIFHMRCLHRILSISWTDKVSKNEVLARANIPSMFTLIRQRRLRWLGHVYRMEDGRVPKDLLYGELESGSRPIGRPKGQVLELLPYFTKSTEEYLRRLKEGLNAFVTNNIPLKSTEFVTGGPQYNDYVQTIDKLLAAFVNSRSLILLEVLIAIFCRERQHVHEDQIQQSFIAFIQRLHPEPDQAKAAMDVCLSIFFNERDYQTHSRRAVIERICITFLLKTSTTARRAFYQDQIQKLMSVLEAKELKPTDPNFESQVTSKLCCFKLVEILYSQFSKSELNTLESTINKAYVGGDVKTGKELTLAITKAARAASIEDMRGETVALELRRQFHCAAYNALVALICCTQTDLKFYVAFLFSENPIKGQLLLDNLVDCNRTYTFEVELSAPLERRKQFRMQARIPSPKENSLEESAGRTGLSIHYMYSQYLADSSLSEDISQCDFSSPIQVHSGTEARQPLYKLNESSSTAEQTDDWYEVSEDTLEMDDLNRHESMAKMISLLKHLVDKKISPEQVKDVPPTDMPAWMAPLHKKIASSSTHLNIRLFIAKLIINEAKIFEAHAKFWFNPLMELILQIKDTEPAGTEGINYFIVDLVVTLLSWSTTAIPEDSHNDRHLASRLLGFLMSRTRHRHRSLFRNNLEIVKSVVEIWKSILHVPAEVIFNSFSDPDPVKKDNAVGIQLLGVVVANGLFPVTSDSTIDEDRFYGTLVNNLTFKYKDVHAAAAEVIGLLMMQLAKVKKIFDGPLHDMVGQKLLSLVNRAKPELDKFITCVHKLKLNYPPIVDRFVNQILFTLPSVHGDFKSYCLEILCSRVEHIPNLFTELKGRGLKEMLSQRDDGIQIGVLRIIKHLMKKLTIPELKFIFPLLTSFVSHPNLLCRDLMYDIFIWIYDSYRADEAFQAEEGSADILADAKDHLLQGLADDHRDLQLKLRNFWSDEARLPGTTLERLVEVLRALYSTTTEIQYLSYTTNLILHLTSLSPDYERLMFEQPLSECRFEEYQIDYSWQKRHLAMTPLFAATQGSHGSGMTPTQESMSVDGSPGLRATQNLQFTPTQDQRRSTAFDWLNPTQESNLQPSQSFAMASTQTQSLLLFSTSQSHKRRKMLKPVPDPNEKKEILKLKRRFLKDQSQISAFFAKQALKRNKFREQALQRQKAAREGAIVMYRKYRSGDLPDIQIKYSELIAPLQALAQCDNTFAKQLFSALFRGIFSKIDEKLPEREAASVTSDLRSAMNHMLSSSTQFFPPFISSIQDICFHECKLRSVDSASVSTACLTSLQQPIGIMLLEKQLLEIEGKSQNSRKRAKTSTVPPSEVTTCWIELSKLYRSVGDYDVLRGIFTGHIGTKDITREAMEAEARGDYSQALKLYNEAIGTDDVWIKEELRQEEEDLWDVSRLQLQSTIRDPEYKPGRMTEICTTFGVLHQSVSTNSAANNSVVGLTSILDDIRTHLCTRLKGLNTESACSCEYQCPGSNSGEKGRPRFEIMKDQLEFLRTKHFRWASIAKLLGISKRTLRRRREEFGLETGGFTDISESNLTAVVQSVKSLYSQYWPESHARCIEEQRSARAALEGPRNNEEHYLPHLITSKLKLQCQGSGDMTLNEFVAKAMKTSERAALLRSRYSDSLALMYVLQDNCDSASYYAALSEQSFLSDWAGLDSNLRSSRSIKLQSLQKITEMQEFLEFIAEEGNFSSPMPVLSLLNKWYSRLPHPILHPIGVWDDIVTNRVLFMSKFLQKFEAMGAEERSGICLDDIKDKFFKQEVELKLCMANAAKEQGNYAVAHRCLKEALYKIPQGNENLNISWSHTYAEVHFRKIQTLTAVGAVETALLVAGQLDKFSASKILEIEPLRGIQHHILRSKTFDILCKAMLDGGVVIATLESQAKNALVKLCRIDETESQKKVVSDLMTRSFVSLQSAIKAAKNAEGKCNTTQTSGTVDAMIAMVNFCDNCLRKKEVSVAPVEVDTKLFPGIVVRYMLKSMCYSSKEARQKFPRLLQIVHKYPDTLEAFVKKAADVPCWMFIGWINQMMAIIDKPEGKAVHGIVSEIAKRYPQALWYPFKISSEHFVFENSEDGKANEEAVKRLRSSLEHPLLDDFIAALEMLTNPEMVFRDWCEGPMKQLLEDQIKRNDSQAVKQCFGAMFQLLMDCRKRTKSGSQTRGTESGPFRTKFAQEFANEVQRIFGKEGEKLVGVKMTDFSKWCRDIQQKMVKFRNRTPPPGNLKEYSPWLSRFQSNNFTHTLEIPGALRRLLPGSVPTNWKSLREGRSNHEKTSSTSSKDHRMLPTSTSSDFANGSKIISHSGSLNIDASGDQEVSLELTGNSSDEIAVSHFEADELAASFPAKETIDYQISKLTGQYKGKTKPLPEYHVKIVGFDEKVQVLPSIRKPKCLIIRGDDEKDHMFLVKGGEDLRLDQRIEQVREKCNYLNALLKTKINNCVTSSAAVDVVADVSLGVVLVPLVVVVVLLMDLLLVVILLLLVVLLLLVIVSRLLQMLLLLLLLLRLLFGLMNDIMANDSACSQRGLRLRTYQVIPMTPRVGLIEWMNNTKPLKGVLNSAMTKAENDHYIGPNGAGACYRNWIDKFKGDPRNPSRFYGEMFKKANRTETERSFTQKQALVPWDLLRRAFLQLAVSPEAFFILRSHFASSHACLCICQYILGIGDRHLSNFLVDMETGGMIGIDFGHAFGSATQFQPLPELMPFRLTQQFVNLMLPLKKSGTLQSVMIHTLRALRSNHDLLLNTMDVFIQEPSLDWQVYARKQAKTQGINEEEQKADWYPKQKVQSAWRKLEGFNPAYVMRDDLQLGHSKQSWYKQMESVCLGDRNANPIFVKIVEVPFKEQPDELPPEYDEDEVPDYEIGDDDMQKDILNQLELPHYENIDKILAQEQINAAKTQAIAIGPSSYQYDFHLNDSNLHTKDTLKILGMVLDSKLRFKAHIKQQLNKGCAKASALRRIPSTTEVVFSTGIMLILRSNSNFKSTAYGTAYGADRVTEINGSHSLIQQMTIKSGGKIVYDTDNLHKVLNLKNLLEYSDDYSRSVVKNSLWYLDTDHRIANANQNMGFEVRRLLTIGNNNVNVKIALNRYSLFEELEDRMLPPMQLQSTIQLLSDTNLIWKDAAVDDGRVVIDRFLFWVPRLIPKDSLYQQFLSNFTKVNQWTYEQEMFEQ</sequence>
<dbReference type="InterPro" id="IPR003151">
    <property type="entry name" value="PIK-rel_kinase_FAT"/>
</dbReference>
<dbReference type="InterPro" id="IPR011989">
    <property type="entry name" value="ARM-like"/>
</dbReference>
<dbReference type="Pfam" id="PF08163">
    <property type="entry name" value="DNAPKcs_CC3"/>
    <property type="match status" value="1"/>
</dbReference>
<dbReference type="PROSITE" id="PS00916">
    <property type="entry name" value="PI3_4_KINASE_2"/>
    <property type="match status" value="1"/>
</dbReference>
<evidence type="ECO:0000259" key="14">
    <source>
        <dbReference type="PROSITE" id="PS51189"/>
    </source>
</evidence>
<keyword evidence="5" id="KW-0597">Phosphoprotein</keyword>
<evidence type="ECO:0000256" key="11">
    <source>
        <dbReference type="SAM" id="MobiDB-lite"/>
    </source>
</evidence>
<dbReference type="EMBL" id="LSMT01000020">
    <property type="protein sequence ID" value="PFX32656.1"/>
    <property type="molecule type" value="Genomic_DNA"/>
</dbReference>
<keyword evidence="9" id="KW-0234">DNA repair</keyword>
<dbReference type="SUPFAM" id="SSF56112">
    <property type="entry name" value="Protein kinase-like (PK-like)"/>
    <property type="match status" value="2"/>
</dbReference>
<evidence type="ECO:0000256" key="6">
    <source>
        <dbReference type="ARBA" id="ARBA00022679"/>
    </source>
</evidence>
<protein>
    <recommendedName>
        <fullName evidence="3">DNA-dependent protein kinase catalytic subunit</fullName>
    </recommendedName>
</protein>
<dbReference type="InterPro" id="IPR016024">
    <property type="entry name" value="ARM-type_fold"/>
</dbReference>
<dbReference type="InterPro" id="IPR037706">
    <property type="entry name" value="DNA-PK_dom"/>
</dbReference>
<dbReference type="InterPro" id="IPR014009">
    <property type="entry name" value="PIK_FAT"/>
</dbReference>
<dbReference type="InterPro" id="IPR046803">
    <property type="entry name" value="DNAPKcs_CC1-2"/>
</dbReference>
<dbReference type="InterPro" id="IPR036691">
    <property type="entry name" value="Endo/exonu/phosph_ase_sf"/>
</dbReference>
<gene>
    <name evidence="15" type="primary">PRKDC</name>
    <name evidence="15" type="ORF">AWC38_SpisGene2513</name>
</gene>
<evidence type="ECO:0000259" key="13">
    <source>
        <dbReference type="PROSITE" id="PS50290"/>
    </source>
</evidence>
<keyword evidence="7" id="KW-0227">DNA damage</keyword>
<dbReference type="SMART" id="SM01344">
    <property type="entry name" value="NUC194"/>
    <property type="match status" value="1"/>
</dbReference>
<dbReference type="Gene3D" id="3.60.10.10">
    <property type="entry name" value="Endonuclease/exonuclease/phosphatase"/>
    <property type="match status" value="1"/>
</dbReference>
<feature type="compositionally biased region" description="Basic and acidic residues" evidence="11">
    <location>
        <begin position="4144"/>
        <end position="4165"/>
    </location>
</feature>
<feature type="domain" description="FAT" evidence="14">
    <location>
        <begin position="3157"/>
        <end position="3949"/>
    </location>
</feature>
<keyword evidence="12" id="KW-0812">Transmembrane</keyword>
<dbReference type="GO" id="GO:0004677">
    <property type="term" value="F:DNA-dependent protein kinase activity"/>
    <property type="evidence" value="ECO:0007669"/>
    <property type="project" value="InterPro"/>
</dbReference>
<name>A0A2B4STJ1_STYPI</name>
<evidence type="ECO:0000313" key="16">
    <source>
        <dbReference type="Proteomes" id="UP000225706"/>
    </source>
</evidence>
<keyword evidence="12" id="KW-1133">Transmembrane helix</keyword>
<dbReference type="Gene3D" id="3.30.1010.10">
    <property type="entry name" value="Phosphatidylinositol 3-kinase Catalytic Subunit, Chain A, domain 4"/>
    <property type="match status" value="2"/>
</dbReference>
<comment type="subcellular location">
    <subcellularLocation>
        <location evidence="1">Nucleus</location>
        <location evidence="1">Nucleolus</location>
    </subcellularLocation>
</comment>
<dbReference type="Gene3D" id="1.25.10.10">
    <property type="entry name" value="Leucine-rich Repeat Variant"/>
    <property type="match status" value="1"/>
</dbReference>
<dbReference type="InterPro" id="IPR036940">
    <property type="entry name" value="PI3/4_kinase_cat_sf"/>
</dbReference>
<keyword evidence="8 15" id="KW-0418">Kinase</keyword>
<keyword evidence="6" id="KW-0808">Transferase</keyword>
<dbReference type="Gene3D" id="1.10.1070.11">
    <property type="entry name" value="Phosphatidylinositol 3-/4-kinase, catalytic domain"/>
    <property type="match status" value="1"/>
</dbReference>
<dbReference type="InterPro" id="IPR050517">
    <property type="entry name" value="DDR_Repair_Kinase"/>
</dbReference>
<dbReference type="InterPro" id="IPR012582">
    <property type="entry name" value="DNAPKcs_CC3"/>
</dbReference>
<dbReference type="OrthoDB" id="431717at2759"/>
<evidence type="ECO:0000256" key="9">
    <source>
        <dbReference type="ARBA" id="ARBA00023204"/>
    </source>
</evidence>
<reference evidence="16" key="1">
    <citation type="journal article" date="2017" name="bioRxiv">
        <title>Comparative analysis of the genomes of Stylophora pistillata and Acropora digitifera provides evidence for extensive differences between species of corals.</title>
        <authorList>
            <person name="Voolstra C.R."/>
            <person name="Li Y."/>
            <person name="Liew Y.J."/>
            <person name="Baumgarten S."/>
            <person name="Zoccola D."/>
            <person name="Flot J.-F."/>
            <person name="Tambutte S."/>
            <person name="Allemand D."/>
            <person name="Aranda M."/>
        </authorList>
    </citation>
    <scope>NUCLEOTIDE SEQUENCE [LARGE SCALE GENOMIC DNA]</scope>
</reference>
<organism evidence="15 16">
    <name type="scientific">Stylophora pistillata</name>
    <name type="common">Smooth cauliflower coral</name>
    <dbReference type="NCBI Taxonomy" id="50429"/>
    <lineage>
        <taxon>Eukaryota</taxon>
        <taxon>Metazoa</taxon>
        <taxon>Cnidaria</taxon>
        <taxon>Anthozoa</taxon>
        <taxon>Hexacorallia</taxon>
        <taxon>Scleractinia</taxon>
        <taxon>Astrocoeniina</taxon>
        <taxon>Pocilloporidae</taxon>
        <taxon>Stylophora</taxon>
    </lineage>
</organism>
<dbReference type="PROSITE" id="PS50290">
    <property type="entry name" value="PI3_4_KINASE_3"/>
    <property type="match status" value="1"/>
</dbReference>
<evidence type="ECO:0000256" key="5">
    <source>
        <dbReference type="ARBA" id="ARBA00022553"/>
    </source>
</evidence>
<dbReference type="STRING" id="50429.A0A2B4STJ1"/>
<dbReference type="GO" id="GO:0005730">
    <property type="term" value="C:nucleolus"/>
    <property type="evidence" value="ECO:0007669"/>
    <property type="project" value="UniProtKB-SubCell"/>
</dbReference>
<dbReference type="SUPFAM" id="SSF48371">
    <property type="entry name" value="ARM repeat"/>
    <property type="match status" value="2"/>
</dbReference>
<comment type="similarity">
    <text evidence="2">Belongs to the PI3/PI4-kinase family.</text>
</comment>
<feature type="region of interest" description="Disordered" evidence="11">
    <location>
        <begin position="4140"/>
        <end position="4177"/>
    </location>
</feature>
<dbReference type="Pfam" id="PF00454">
    <property type="entry name" value="PI3_PI4_kinase"/>
    <property type="match status" value="1"/>
</dbReference>
<dbReference type="InterPro" id="IPR000403">
    <property type="entry name" value="PI3/4_kinase_cat_dom"/>
</dbReference>
<dbReference type="GO" id="GO:0008630">
    <property type="term" value="P:intrinsic apoptotic signaling pathway in response to DNA damage"/>
    <property type="evidence" value="ECO:0007669"/>
    <property type="project" value="TreeGrafter"/>
</dbReference>
<dbReference type="InterPro" id="IPR045581">
    <property type="entry name" value="DNAPKcs_CC5"/>
</dbReference>
<dbReference type="SMART" id="SM00146">
    <property type="entry name" value="PI3Kc"/>
    <property type="match status" value="1"/>
</dbReference>
<keyword evidence="10" id="KW-0539">Nucleus</keyword>
<dbReference type="PANTHER" id="PTHR11139">
    <property type="entry name" value="ATAXIA TELANGIECTASIA MUTATED ATM -RELATED"/>
    <property type="match status" value="1"/>
</dbReference>
<dbReference type="GO" id="GO:0000723">
    <property type="term" value="P:telomere maintenance"/>
    <property type="evidence" value="ECO:0007669"/>
    <property type="project" value="TreeGrafter"/>
</dbReference>
<dbReference type="CDD" id="cd05172">
    <property type="entry name" value="PIKKc_DNA-PK"/>
    <property type="match status" value="1"/>
</dbReference>
<evidence type="ECO:0000256" key="1">
    <source>
        <dbReference type="ARBA" id="ARBA00004604"/>
    </source>
</evidence>
<dbReference type="Pfam" id="PF02259">
    <property type="entry name" value="FAT"/>
    <property type="match status" value="1"/>
</dbReference>
<feature type="compositionally biased region" description="Polar residues" evidence="11">
    <location>
        <begin position="4167"/>
        <end position="4177"/>
    </location>
</feature>
<dbReference type="Pfam" id="PF20500">
    <property type="entry name" value="DNA-PKcs_N"/>
    <property type="match status" value="2"/>
</dbReference>
<evidence type="ECO:0000256" key="2">
    <source>
        <dbReference type="ARBA" id="ARBA00011031"/>
    </source>
</evidence>
<dbReference type="InterPro" id="IPR011009">
    <property type="entry name" value="Kinase-like_dom_sf"/>
</dbReference>
<evidence type="ECO:0000256" key="12">
    <source>
        <dbReference type="SAM" id="Phobius"/>
    </source>
</evidence>
<evidence type="ECO:0000256" key="7">
    <source>
        <dbReference type="ARBA" id="ARBA00022763"/>
    </source>
</evidence>
<comment type="caution">
    <text evidence="15">The sequence shown here is derived from an EMBL/GenBank/DDBJ whole genome shotgun (WGS) entry which is preliminary data.</text>
</comment>
<keyword evidence="4" id="KW-0723">Serine/threonine-protein kinase</keyword>
<evidence type="ECO:0000256" key="10">
    <source>
        <dbReference type="ARBA" id="ARBA00023242"/>
    </source>
</evidence>
<keyword evidence="16" id="KW-1185">Reference proteome</keyword>
<dbReference type="PANTHER" id="PTHR11139:SF68">
    <property type="entry name" value="DNA-DEPENDENT PROTEIN KINASE CATALYTIC SUBUNIT"/>
    <property type="match status" value="1"/>
</dbReference>
<feature type="transmembrane region" description="Helical" evidence="12">
    <location>
        <begin position="4338"/>
        <end position="4370"/>
    </location>
</feature>
<dbReference type="Proteomes" id="UP000225706">
    <property type="component" value="Unassembled WGS sequence"/>
</dbReference>
<evidence type="ECO:0000256" key="4">
    <source>
        <dbReference type="ARBA" id="ARBA00022527"/>
    </source>
</evidence>
<dbReference type="GO" id="GO:0006303">
    <property type="term" value="P:double-strand break repair via nonhomologous end joining"/>
    <property type="evidence" value="ECO:0007669"/>
    <property type="project" value="InterPro"/>
</dbReference>
<dbReference type="InterPro" id="IPR018936">
    <property type="entry name" value="PI3/4_kinase_CS"/>
</dbReference>
<keyword evidence="12" id="KW-0472">Membrane</keyword>
<dbReference type="Pfam" id="PF20502">
    <property type="entry name" value="DNAPKcs_CC1-2"/>
    <property type="match status" value="2"/>
</dbReference>
<evidence type="ECO:0000256" key="8">
    <source>
        <dbReference type="ARBA" id="ARBA00022777"/>
    </source>
</evidence>
<evidence type="ECO:0000313" key="15">
    <source>
        <dbReference type="EMBL" id="PFX32656.1"/>
    </source>
</evidence>
<dbReference type="PROSITE" id="PS51189">
    <property type="entry name" value="FAT"/>
    <property type="match status" value="1"/>
</dbReference>
<dbReference type="InterPro" id="IPR046804">
    <property type="entry name" value="DNA-PKcs_N"/>
</dbReference>
<dbReference type="Pfam" id="PF19704">
    <property type="entry name" value="DNAPKcs_CC5"/>
    <property type="match status" value="1"/>
</dbReference>
<dbReference type="FunFam" id="1.10.1070.11:FF:000018">
    <property type="entry name" value="DNA-dependent protein kinase catalytic subunit"/>
    <property type="match status" value="1"/>
</dbReference>
<accession>A0A2B4STJ1</accession>
<feature type="domain" description="PI3K/PI4K catalytic" evidence="13">
    <location>
        <begin position="4257"/>
        <end position="4674"/>
    </location>
</feature>